<keyword evidence="1" id="KW-1133">Transmembrane helix</keyword>
<proteinExistence type="predicted"/>
<accession>A0A1Z3NCH3</accession>
<feature type="transmembrane region" description="Helical" evidence="1">
    <location>
        <begin position="110"/>
        <end position="129"/>
    </location>
</feature>
<dbReference type="AlphaFoldDB" id="A0A1Z3NCH3"/>
<gene>
    <name evidence="2" type="ORF">B9G79_17190</name>
</gene>
<reference evidence="2 3" key="1">
    <citation type="submission" date="2017-04" db="EMBL/GenBank/DDBJ databases">
        <title>Whole genome sequence of Bdellovibrio bacteriovorus strain SSB218315.</title>
        <authorList>
            <person name="Oyedara O."/>
            <person name="Rodriguez-Perez M.A."/>
        </authorList>
    </citation>
    <scope>NUCLEOTIDE SEQUENCE [LARGE SCALE GENOMIC DNA]</scope>
    <source>
        <strain evidence="2 3">SSB218315</strain>
    </source>
</reference>
<keyword evidence="1" id="KW-0812">Transmembrane</keyword>
<evidence type="ECO:0000313" key="2">
    <source>
        <dbReference type="EMBL" id="ASD65179.1"/>
    </source>
</evidence>
<feature type="transmembrane region" description="Helical" evidence="1">
    <location>
        <begin position="20"/>
        <end position="50"/>
    </location>
</feature>
<sequence>MNSLKQALIQLKADWKNSLFLGCTATLFVLAVRFTPYISALLISFGLLFLQEVTNRYLTLKSWPRDLGFLKENTLSFVICSLILLPTSTLLGSAIGVLESPQDFLHTIPMSWGLLILAVYFYLVLTHALRMTIEDGTALAKAVDIAALASLKNFREYFIIAFYMALAVLISGILWGAGFIVTLPVIFFAAHYSFLATKERGLLQEKKTEPAS</sequence>
<evidence type="ECO:0000313" key="3">
    <source>
        <dbReference type="Proteomes" id="UP000197003"/>
    </source>
</evidence>
<dbReference type="RefSeq" id="WP_088566579.1">
    <property type="nucleotide sequence ID" value="NZ_CP020946.1"/>
</dbReference>
<feature type="transmembrane region" description="Helical" evidence="1">
    <location>
        <begin position="157"/>
        <end position="190"/>
    </location>
</feature>
<dbReference type="OrthoDB" id="5291971at2"/>
<organism evidence="2 3">
    <name type="scientific">Bdellovibrio bacteriovorus</name>
    <dbReference type="NCBI Taxonomy" id="959"/>
    <lineage>
        <taxon>Bacteria</taxon>
        <taxon>Pseudomonadati</taxon>
        <taxon>Bdellovibrionota</taxon>
        <taxon>Bdellovibrionia</taxon>
        <taxon>Bdellovibrionales</taxon>
        <taxon>Pseudobdellovibrionaceae</taxon>
        <taxon>Bdellovibrio</taxon>
    </lineage>
</organism>
<name>A0A1Z3NCH3_BDEBC</name>
<evidence type="ECO:0000256" key="1">
    <source>
        <dbReference type="SAM" id="Phobius"/>
    </source>
</evidence>
<dbReference type="Proteomes" id="UP000197003">
    <property type="component" value="Chromosome"/>
</dbReference>
<dbReference type="EMBL" id="CP020946">
    <property type="protein sequence ID" value="ASD65179.1"/>
    <property type="molecule type" value="Genomic_DNA"/>
</dbReference>
<evidence type="ECO:0008006" key="4">
    <source>
        <dbReference type="Google" id="ProtNLM"/>
    </source>
</evidence>
<keyword evidence="1" id="KW-0472">Membrane</keyword>
<feature type="transmembrane region" description="Helical" evidence="1">
    <location>
        <begin position="75"/>
        <end position="98"/>
    </location>
</feature>
<protein>
    <recommendedName>
        <fullName evidence="4">DUF4013 domain-containing protein</fullName>
    </recommendedName>
</protein>